<protein>
    <recommendedName>
        <fullName evidence="3">Carboxylic ester hydrolase</fullName>
        <ecNumber evidence="3">3.1.1.-</ecNumber>
    </recommendedName>
</protein>
<comment type="similarity">
    <text evidence="1 3">Belongs to the type-B carboxylesterase/lipase family.</text>
</comment>
<dbReference type="PANTHER" id="PTHR11559">
    <property type="entry name" value="CARBOXYLESTERASE"/>
    <property type="match status" value="1"/>
</dbReference>
<evidence type="ECO:0000259" key="4">
    <source>
        <dbReference type="Pfam" id="PF00135"/>
    </source>
</evidence>
<evidence type="ECO:0000313" key="5">
    <source>
        <dbReference type="EMBL" id="MDF5691555.1"/>
    </source>
</evidence>
<proteinExistence type="inferred from homology"/>
<keyword evidence="6" id="KW-1185">Reference proteome</keyword>
<dbReference type="RefSeq" id="WP_223142521.1">
    <property type="nucleotide sequence ID" value="NZ_CBCSDE010000002.1"/>
</dbReference>
<dbReference type="PROSITE" id="PS00122">
    <property type="entry name" value="CARBOXYLESTERASE_B_1"/>
    <property type="match status" value="1"/>
</dbReference>
<dbReference type="InterPro" id="IPR050309">
    <property type="entry name" value="Type-B_Carboxylest/Lipase"/>
</dbReference>
<dbReference type="InterPro" id="IPR019819">
    <property type="entry name" value="Carboxylesterase_B_CS"/>
</dbReference>
<dbReference type="PROSITE" id="PS00941">
    <property type="entry name" value="CARBOXYLESTERASE_B_2"/>
    <property type="match status" value="1"/>
</dbReference>
<dbReference type="Gene3D" id="3.40.50.1820">
    <property type="entry name" value="alpha/beta hydrolase"/>
    <property type="match status" value="1"/>
</dbReference>
<dbReference type="EC" id="3.1.1.-" evidence="3"/>
<evidence type="ECO:0000313" key="6">
    <source>
        <dbReference type="Proteomes" id="UP001321344"/>
    </source>
</evidence>
<feature type="domain" description="Carboxylesterase type B" evidence="4">
    <location>
        <begin position="48"/>
        <end position="551"/>
    </location>
</feature>
<organism evidence="5 6">
    <name type="scientific">Aquirufa aurantiipilula</name>
    <dbReference type="NCBI Taxonomy" id="2696561"/>
    <lineage>
        <taxon>Bacteria</taxon>
        <taxon>Pseudomonadati</taxon>
        <taxon>Bacteroidota</taxon>
        <taxon>Cytophagia</taxon>
        <taxon>Cytophagales</taxon>
        <taxon>Flectobacillaceae</taxon>
        <taxon>Aquirufa</taxon>
    </lineage>
</organism>
<sequence>MKNPHPSRRSFLSQLSLVSSGSLLAPGLITDLKKTLFLSSVEEFVQSETSYGKIKGFRTEGVNIFKGIPYAGRISGDRRFRRPAPLEPWTGVKDTLTLGAPAIQAPRRNEPAPSEDCLFLNVWTPANDNKKRPVMFYNHGGGFVIGSGGSASQDGANLARNFDVVVVETNHRLGLMGFLYLDQLAGAEYEGSGNNGMLDIVDGLKWVHDNIDQFGGDPNNVMIWGESGGGAKTSCLYAMPSAAPYFNKASIESGPGVRMMDKETAHENTLQLLKEFNIATQDWKKLLDIPAADLLAMQAKLPFVPPFQEKNNASAAGLMRRNAGGFGPVVDGKALPYHPFDPTAPAISKNKPLLVGWNEDEYTFFAWERKDTESFKMDFEALAKKLEPQYKKDTAKLIDTYRKANPSATAPDIFVSISSITMMGLGSVEIAEKKVKQNGAPVYLYNFGYKSEVKIPGTEYAMGTPHAMDISFKFNNESANKASFFGGNRPEKAQASHNFAELWTNFAKTGKPFAKDAPEWKAYNLKDRPTMRIDTKLEVINDRFKQELSIWRELGKLS</sequence>
<keyword evidence="2 3" id="KW-0378">Hydrolase</keyword>
<comment type="caution">
    <text evidence="5">The sequence shown here is derived from an EMBL/GenBank/DDBJ whole genome shotgun (WGS) entry which is preliminary data.</text>
</comment>
<dbReference type="InterPro" id="IPR029058">
    <property type="entry name" value="AB_hydrolase_fold"/>
</dbReference>
<dbReference type="InterPro" id="IPR019826">
    <property type="entry name" value="Carboxylesterase_B_AS"/>
</dbReference>
<dbReference type="SUPFAM" id="SSF53474">
    <property type="entry name" value="alpha/beta-Hydrolases"/>
    <property type="match status" value="1"/>
</dbReference>
<gene>
    <name evidence="5" type="ORF">PQG43_11835</name>
</gene>
<evidence type="ECO:0000256" key="2">
    <source>
        <dbReference type="ARBA" id="ARBA00022801"/>
    </source>
</evidence>
<dbReference type="Pfam" id="PF00135">
    <property type="entry name" value="COesterase"/>
    <property type="match status" value="1"/>
</dbReference>
<reference evidence="5 6" key="1">
    <citation type="submission" date="2023-03" db="EMBL/GenBank/DDBJ databases">
        <title>Genome sequencing of Aquirufa.</title>
        <authorList>
            <person name="Pitt A."/>
            <person name="Hahn M.W."/>
        </authorList>
    </citation>
    <scope>NUCLEOTIDE SEQUENCE [LARGE SCALE GENOMIC DNA]</scope>
    <source>
        <strain evidence="5 6">WAEICH-18A</strain>
    </source>
</reference>
<dbReference type="Proteomes" id="UP001321344">
    <property type="component" value="Unassembled WGS sequence"/>
</dbReference>
<name>A0ABT6BMF4_9BACT</name>
<dbReference type="InterPro" id="IPR002018">
    <property type="entry name" value="CarbesteraseB"/>
</dbReference>
<dbReference type="EMBL" id="JARJOW010000008">
    <property type="protein sequence ID" value="MDF5691555.1"/>
    <property type="molecule type" value="Genomic_DNA"/>
</dbReference>
<accession>A0ABT6BMF4</accession>
<evidence type="ECO:0000256" key="3">
    <source>
        <dbReference type="RuleBase" id="RU361235"/>
    </source>
</evidence>
<evidence type="ECO:0000256" key="1">
    <source>
        <dbReference type="ARBA" id="ARBA00005964"/>
    </source>
</evidence>